<dbReference type="Pfam" id="PF13489">
    <property type="entry name" value="Methyltransf_23"/>
    <property type="match status" value="1"/>
</dbReference>
<accession>A0A9P5X0Y5</accession>
<protein>
    <recommendedName>
        <fullName evidence="4">S-adenosyl-L-methionine-dependent methyltransferase</fullName>
    </recommendedName>
</protein>
<dbReference type="AlphaFoldDB" id="A0A9P5X0Y5"/>
<feature type="transmembrane region" description="Helical" evidence="1">
    <location>
        <begin position="12"/>
        <end position="36"/>
    </location>
</feature>
<dbReference type="CDD" id="cd02440">
    <property type="entry name" value="AdoMet_MTases"/>
    <property type="match status" value="1"/>
</dbReference>
<keyword evidence="1" id="KW-0472">Membrane</keyword>
<dbReference type="EMBL" id="MU151627">
    <property type="protein sequence ID" value="KAF9442468.1"/>
    <property type="molecule type" value="Genomic_DNA"/>
</dbReference>
<evidence type="ECO:0000313" key="2">
    <source>
        <dbReference type="EMBL" id="KAF9442468.1"/>
    </source>
</evidence>
<evidence type="ECO:0000256" key="1">
    <source>
        <dbReference type="SAM" id="Phobius"/>
    </source>
</evidence>
<reference evidence="2" key="1">
    <citation type="submission" date="2020-11" db="EMBL/GenBank/DDBJ databases">
        <authorList>
            <consortium name="DOE Joint Genome Institute"/>
            <person name="Ahrendt S."/>
            <person name="Riley R."/>
            <person name="Andreopoulos W."/>
            <person name="Labutti K."/>
            <person name="Pangilinan J."/>
            <person name="Ruiz-Duenas F.J."/>
            <person name="Barrasa J.M."/>
            <person name="Sanchez-Garcia M."/>
            <person name="Camarero S."/>
            <person name="Miyauchi S."/>
            <person name="Serrano A."/>
            <person name="Linde D."/>
            <person name="Babiker R."/>
            <person name="Drula E."/>
            <person name="Ayuso-Fernandez I."/>
            <person name="Pacheco R."/>
            <person name="Padilla G."/>
            <person name="Ferreira P."/>
            <person name="Barriuso J."/>
            <person name="Kellner H."/>
            <person name="Castanera R."/>
            <person name="Alfaro M."/>
            <person name="Ramirez L."/>
            <person name="Pisabarro A.G."/>
            <person name="Kuo A."/>
            <person name="Tritt A."/>
            <person name="Lipzen A."/>
            <person name="He G."/>
            <person name="Yan M."/>
            <person name="Ng V."/>
            <person name="Cullen D."/>
            <person name="Martin F."/>
            <person name="Rosso M.-N."/>
            <person name="Henrissat B."/>
            <person name="Hibbett D."/>
            <person name="Martinez A.T."/>
            <person name="Grigoriev I.V."/>
        </authorList>
    </citation>
    <scope>NUCLEOTIDE SEQUENCE</scope>
    <source>
        <strain evidence="2">MF-IS2</strain>
    </source>
</reference>
<sequence length="276" mass="31262">MKLSPTLNLFNQLFMAFQIAFWPTLISIWRSPLLLFQPQKLSQTYMAHVWLNFGNGADEGGRPTKERLITPHATGVVLDLGAGYGHTIKYVDRSKVTKYVAVEPNLRMHNILRATAATFGFTEADKTLLILSCGAEDTSVILSALNNTQVDTIISVLTFCSISEPQETIAKLVLDVLKPGGQLTYYEHVLSSLKDVAWWQHFWAPLWAVGFDGCRMDRPTHLYIEEITDRNGKSPWKDRLICGRDDEPEEDLFWHRAGRCTRSVPTFAQLEFLLTS</sequence>
<evidence type="ECO:0008006" key="4">
    <source>
        <dbReference type="Google" id="ProtNLM"/>
    </source>
</evidence>
<keyword evidence="3" id="KW-1185">Reference proteome</keyword>
<name>A0A9P5X0Y5_9AGAR</name>
<dbReference type="InterPro" id="IPR052356">
    <property type="entry name" value="Thiol_S-MT"/>
</dbReference>
<dbReference type="OrthoDB" id="540004at2759"/>
<dbReference type="PANTHER" id="PTHR45036">
    <property type="entry name" value="METHYLTRANSFERASE LIKE 7B"/>
    <property type="match status" value="1"/>
</dbReference>
<evidence type="ECO:0000313" key="3">
    <source>
        <dbReference type="Proteomes" id="UP000807342"/>
    </source>
</evidence>
<dbReference type="Proteomes" id="UP000807342">
    <property type="component" value="Unassembled WGS sequence"/>
</dbReference>
<dbReference type="InterPro" id="IPR029063">
    <property type="entry name" value="SAM-dependent_MTases_sf"/>
</dbReference>
<dbReference type="PANTHER" id="PTHR45036:SF1">
    <property type="entry name" value="METHYLTRANSFERASE LIKE 7A"/>
    <property type="match status" value="1"/>
</dbReference>
<dbReference type="Gene3D" id="3.40.50.150">
    <property type="entry name" value="Vaccinia Virus protein VP39"/>
    <property type="match status" value="1"/>
</dbReference>
<gene>
    <name evidence="2" type="ORF">P691DRAFT_789408</name>
</gene>
<keyword evidence="1" id="KW-0812">Transmembrane</keyword>
<organism evidence="2 3">
    <name type="scientific">Macrolepiota fuliginosa MF-IS2</name>
    <dbReference type="NCBI Taxonomy" id="1400762"/>
    <lineage>
        <taxon>Eukaryota</taxon>
        <taxon>Fungi</taxon>
        <taxon>Dikarya</taxon>
        <taxon>Basidiomycota</taxon>
        <taxon>Agaricomycotina</taxon>
        <taxon>Agaricomycetes</taxon>
        <taxon>Agaricomycetidae</taxon>
        <taxon>Agaricales</taxon>
        <taxon>Agaricineae</taxon>
        <taxon>Agaricaceae</taxon>
        <taxon>Macrolepiota</taxon>
    </lineage>
</organism>
<keyword evidence="1" id="KW-1133">Transmembrane helix</keyword>
<comment type="caution">
    <text evidence="2">The sequence shown here is derived from an EMBL/GenBank/DDBJ whole genome shotgun (WGS) entry which is preliminary data.</text>
</comment>
<dbReference type="SUPFAM" id="SSF53335">
    <property type="entry name" value="S-adenosyl-L-methionine-dependent methyltransferases"/>
    <property type="match status" value="1"/>
</dbReference>
<proteinExistence type="predicted"/>